<accession>A0A2U3QKX0</accession>
<evidence type="ECO:0000313" key="1">
    <source>
        <dbReference type="EMBL" id="SPQ02054.1"/>
    </source>
</evidence>
<keyword evidence="2" id="KW-1185">Reference proteome</keyword>
<gene>
    <name evidence="1" type="ORF">NBG4_890012</name>
</gene>
<proteinExistence type="predicted"/>
<organism evidence="1 2">
    <name type="scientific">Candidatus Sulfobium mesophilum</name>
    <dbReference type="NCBI Taxonomy" id="2016548"/>
    <lineage>
        <taxon>Bacteria</taxon>
        <taxon>Pseudomonadati</taxon>
        <taxon>Nitrospirota</taxon>
        <taxon>Nitrospiria</taxon>
        <taxon>Nitrospirales</taxon>
        <taxon>Nitrospiraceae</taxon>
        <taxon>Candidatus Sulfobium</taxon>
    </lineage>
</organism>
<reference evidence="2" key="1">
    <citation type="submission" date="2018-03" db="EMBL/GenBank/DDBJ databases">
        <authorList>
            <person name="Zecchin S."/>
        </authorList>
    </citation>
    <scope>NUCLEOTIDE SEQUENCE [LARGE SCALE GENOMIC DNA]</scope>
</reference>
<evidence type="ECO:0000313" key="2">
    <source>
        <dbReference type="Proteomes" id="UP000245125"/>
    </source>
</evidence>
<dbReference type="AlphaFoldDB" id="A0A2U3QKX0"/>
<name>A0A2U3QKX0_9BACT</name>
<dbReference type="EMBL" id="OUUY01000140">
    <property type="protein sequence ID" value="SPQ02054.1"/>
    <property type="molecule type" value="Genomic_DNA"/>
</dbReference>
<sequence>MSEKLDDKKERHTVNEKTEPEIFCEVGADPGSLPFKVNRPFFLITKAGPPVVVPKGALVRLTDMTKLELFPCGKVTPSFLKDNDIFKVVRGFRRIDEQGLWQNLAVGTRVRLSASEAEDLLRKSLVIFDTMQEGD</sequence>
<dbReference type="Proteomes" id="UP000245125">
    <property type="component" value="Unassembled WGS sequence"/>
</dbReference>
<protein>
    <submittedName>
        <fullName evidence="1">Uncharacterized protein</fullName>
    </submittedName>
</protein>